<accession>A0ABS7X4K6</accession>
<dbReference type="InterPro" id="IPR027417">
    <property type="entry name" value="P-loop_NTPase"/>
</dbReference>
<dbReference type="Gene3D" id="3.40.50.300">
    <property type="entry name" value="P-loop containing nucleotide triphosphate hydrolases"/>
    <property type="match status" value="2"/>
</dbReference>
<dbReference type="InterPro" id="IPR003960">
    <property type="entry name" value="ATPase_AAA_CS"/>
</dbReference>
<evidence type="ECO:0000313" key="4">
    <source>
        <dbReference type="Proteomes" id="UP000663814"/>
    </source>
</evidence>
<proteinExistence type="inferred from homology"/>
<dbReference type="SUPFAM" id="SSF52540">
    <property type="entry name" value="P-loop containing nucleoside triphosphate hydrolases"/>
    <property type="match status" value="2"/>
</dbReference>
<dbReference type="Pfam" id="PF07724">
    <property type="entry name" value="AAA_2"/>
    <property type="match status" value="1"/>
</dbReference>
<dbReference type="Pfam" id="PF00004">
    <property type="entry name" value="AAA"/>
    <property type="match status" value="1"/>
</dbReference>
<dbReference type="EMBL" id="JAERPS020000001">
    <property type="protein sequence ID" value="MBZ9610474.1"/>
    <property type="molecule type" value="Genomic_DNA"/>
</dbReference>
<name>A0ABS7X4K6_9GAMM</name>
<evidence type="ECO:0000256" key="1">
    <source>
        <dbReference type="RuleBase" id="RU003651"/>
    </source>
</evidence>
<comment type="similarity">
    <text evidence="1">Belongs to the AAA ATPase family.</text>
</comment>
<dbReference type="SUPFAM" id="SSF140990">
    <property type="entry name" value="FtsH protease domain-like"/>
    <property type="match status" value="1"/>
</dbReference>
<keyword evidence="1" id="KW-0547">Nucleotide-binding</keyword>
<dbReference type="PROSITE" id="PS00674">
    <property type="entry name" value="AAA"/>
    <property type="match status" value="1"/>
</dbReference>
<dbReference type="Gene3D" id="1.20.58.760">
    <property type="entry name" value="Peptidase M41"/>
    <property type="match status" value="1"/>
</dbReference>
<dbReference type="PANTHER" id="PTHR23076">
    <property type="entry name" value="METALLOPROTEASE M41 FTSH"/>
    <property type="match status" value="1"/>
</dbReference>
<reference evidence="3 4" key="2">
    <citation type="submission" date="2021-08" db="EMBL/GenBank/DDBJ databases">
        <title>Rheinheimera aquimaris sp. nov., isolated from seawater of the East Sea in Korea.</title>
        <authorList>
            <person name="Kim K.H."/>
            <person name="Wenting R."/>
            <person name="Kim K.R."/>
            <person name="Jeon C.O."/>
        </authorList>
    </citation>
    <scope>NUCLEOTIDE SEQUENCE [LARGE SCALE GENOMIC DNA]</scope>
    <source>
        <strain evidence="3 4">MA-13</strain>
    </source>
</reference>
<evidence type="ECO:0000313" key="3">
    <source>
        <dbReference type="EMBL" id="MBZ9610474.1"/>
    </source>
</evidence>
<dbReference type="Pfam" id="PF01434">
    <property type="entry name" value="Peptidase_M41"/>
    <property type="match status" value="1"/>
</dbReference>
<dbReference type="Gene3D" id="1.10.8.60">
    <property type="match status" value="1"/>
</dbReference>
<dbReference type="InterPro" id="IPR001270">
    <property type="entry name" value="ClpA/B"/>
</dbReference>
<reference evidence="3 4" key="1">
    <citation type="submission" date="2020-12" db="EMBL/GenBank/DDBJ databases">
        <authorList>
            <person name="Ruan W."/>
            <person name="Khan S.A."/>
            <person name="Jeon C.O."/>
        </authorList>
    </citation>
    <scope>NUCLEOTIDE SEQUENCE [LARGE SCALE GENOMIC DNA]</scope>
    <source>
        <strain evidence="3 4">MA-13</strain>
    </source>
</reference>
<keyword evidence="1" id="KW-0067">ATP-binding</keyword>
<dbReference type="Proteomes" id="UP000663814">
    <property type="component" value="Unassembled WGS sequence"/>
</dbReference>
<dbReference type="InterPro" id="IPR000642">
    <property type="entry name" value="Peptidase_M41"/>
</dbReference>
<protein>
    <submittedName>
        <fullName evidence="3">AAA family ATPase</fullName>
    </submittedName>
</protein>
<dbReference type="RefSeq" id="WP_205309993.1">
    <property type="nucleotide sequence ID" value="NZ_JAERPS020000001.1"/>
</dbReference>
<comment type="caution">
    <text evidence="3">The sequence shown here is derived from an EMBL/GenBank/DDBJ whole genome shotgun (WGS) entry which is preliminary data.</text>
</comment>
<organism evidence="3 4">
    <name type="scientific">Rheinheimera maricola</name>
    <dbReference type="NCBI Taxonomy" id="2793282"/>
    <lineage>
        <taxon>Bacteria</taxon>
        <taxon>Pseudomonadati</taxon>
        <taxon>Pseudomonadota</taxon>
        <taxon>Gammaproteobacteria</taxon>
        <taxon>Chromatiales</taxon>
        <taxon>Chromatiaceae</taxon>
        <taxon>Rheinheimera</taxon>
    </lineage>
</organism>
<feature type="domain" description="AAA+ ATPase" evidence="2">
    <location>
        <begin position="472"/>
        <end position="613"/>
    </location>
</feature>
<evidence type="ECO:0000259" key="2">
    <source>
        <dbReference type="SMART" id="SM00382"/>
    </source>
</evidence>
<dbReference type="InterPro" id="IPR003593">
    <property type="entry name" value="AAA+_ATPase"/>
</dbReference>
<dbReference type="PRINTS" id="PR00300">
    <property type="entry name" value="CLPPROTEASEA"/>
</dbReference>
<feature type="domain" description="AAA+ ATPase" evidence="2">
    <location>
        <begin position="952"/>
        <end position="1088"/>
    </location>
</feature>
<keyword evidence="4" id="KW-1185">Reference proteome</keyword>
<dbReference type="InterPro" id="IPR037219">
    <property type="entry name" value="Peptidase_M41-like"/>
</dbReference>
<dbReference type="InterPro" id="IPR003959">
    <property type="entry name" value="ATPase_AAA_core"/>
</dbReference>
<sequence length="1355" mass="151209">MIYLPFVRESDRVEFYNAVFGFVTYECVNTSFNVEMLVKLDVFEPLLQIVCLDCVAQKGDIDCSTAYIKIEGDQTSALGFKACIFAEDVKVTRIGADTSVENLIRLHPVWCKLKVWQEILGKNTTSEISLAITALRFFFLNKHPQPRFDFSPHPGQLSLPALIDNLLSFLNSEPTQFLEKITSNDKLCVVDPYFGFSRIFDFDGFTRRVEGLVAGPEQTESLNFFDDEFEENFLEELLMTENDSAETTSDNAHNTVIYQFQKPKDELFDVLVEQLCLTYFGRQMLLGSVDKQLSNFHGNDPISHQDLLAAVFSSSALSELWAKNVKRTSYSLLFPEKIYHLFDQLPGIVSFRSYEKRDTSNTIHFFRHILEFKTDITSKLVKYIEDLIESMPLINDTPQLMELLWFGLKSLKSSAILKEFFEINTVQSLEDVRVTSNRLNAYLKEQVKGQPEALRQIINADMWSKFKSGKGLKSIFTFVGPSGVGKTHLALRYSNALRTIEQTGYNFIVYNMENFSDERAASSLVGAGIQYTDTSAGTLTYNVALAPRSVILFDEIEKAHPNVLQTLLTLIDSGKLRDESTQRIVDFSQCIVIFTSNLGHTTFDKAEHIGELDVFQVLRQAKLPNTNTVPLSPEFVNRLSAGAAIRFRHLSTSSLLEVASAQVKALDADDGGILDYQLDTSFAAAMVFRQLPSPSVRGFKAQVTSMLSEAKQKLFGLPESSCNLAKINKLKITTCPSCFSFGVKTGLIVCIGQRDDSTAFLHSQLPNYNFNFEGSLNFDQRPVYSNKVDAVVVNEATLSPAEIKAQLTLVQRYFKTLPLVVISTNSCAEEQYDDISLHIRPDQLKNTVSYLSLLLATDRIVRRAKQKQHAFNYQLNVSELAEDAVTLSIDQAVFKPLISVNRAENGVVGLLRERPDIRLKDVVGLQRAKLQLERVVNWLKNPDLLSSQNVAFPAGMLLAGPPGTGKTMLAKALAGECDLPFISLSVGDLISSLQNGTASKIDQAFKEAADIAPCIVFIDEIDTIASARKAGDISGNNAVNTLLTHLDGIQKRAEPVFVLAATNFPEALDPAVLRAGRLDEVVYCDLPDKAARRDFLTILAKKYNLQLSQSEVISFADMTIGMSGAQMDKIFRDYLYCASTERQTDNRSIDYKLMRQAIANVLYGSAKPTSSYSEQSKIQTAWHEAGHLLLSKLLLPHHSINFATIEPRNKSLGFVSLMRDETQGSMTASEIRAQIAVAMAGREAERLQSSDYDVSAGASGDIRTATRYAIFAVCELGLDPEFGQLNIKELDNRMISSDLQQLAECRIRYWLNEGQQTAAQMLQQNKALLKNIADALIERESLYPDDIKLLFSSAA</sequence>
<gene>
    <name evidence="3" type="ORF">I4W93_002575</name>
</gene>
<dbReference type="SMART" id="SM00382">
    <property type="entry name" value="AAA"/>
    <property type="match status" value="2"/>
</dbReference>
<dbReference type="PANTHER" id="PTHR23076:SF97">
    <property type="entry name" value="ATP-DEPENDENT ZINC METALLOPROTEASE YME1L1"/>
    <property type="match status" value="1"/>
</dbReference>